<protein>
    <submittedName>
        <fullName evidence="2">Uncharacterized conserved protein, DUF885 familyt</fullName>
    </submittedName>
</protein>
<dbReference type="PROSITE" id="PS51257">
    <property type="entry name" value="PROKAR_LIPOPROTEIN"/>
    <property type="match status" value="1"/>
</dbReference>
<name>A0A1I5LIX3_9SPHN</name>
<keyword evidence="1" id="KW-0732">Signal</keyword>
<dbReference type="PANTHER" id="PTHR33361">
    <property type="entry name" value="GLR0591 PROTEIN"/>
    <property type="match status" value="1"/>
</dbReference>
<evidence type="ECO:0000313" key="2">
    <source>
        <dbReference type="EMBL" id="SFO96691.1"/>
    </source>
</evidence>
<dbReference type="RefSeq" id="WP_177201803.1">
    <property type="nucleotide sequence ID" value="NZ_FOWZ01000001.1"/>
</dbReference>
<dbReference type="InterPro" id="IPR010281">
    <property type="entry name" value="DUF885"/>
</dbReference>
<feature type="signal peptide" evidence="1">
    <location>
        <begin position="1"/>
        <end position="23"/>
    </location>
</feature>
<dbReference type="AlphaFoldDB" id="A0A1I5LIX3"/>
<dbReference type="EMBL" id="FOWZ01000001">
    <property type="protein sequence ID" value="SFO96691.1"/>
    <property type="molecule type" value="Genomic_DNA"/>
</dbReference>
<dbReference type="STRING" id="604088.SAMN04488060_1020"/>
<sequence length="598" mass="66326">MKMTATRTALALVMVSGLGACTAATNGIESAAQAVGDSASQAVAAAALDELLVRSEAAYLDRNPVAAFFRSDFSDADRLGDFSPAYYAKERAAAEADLAALRLIDRSALSQTDRIVYDTFEYTMERRIAETAPDVLPTVLATPLDHFRGLHVFYPRFSAPGALMPFDTVEDYENNLSRHRDAAKIIDQMIARMRTGASRGITVPSLTVEIMIKQFDTQLNAPDDRNPYYAPLAAFPSTFADEEKRGLTTAYRETVQGTLFPAMKRMRDFLADEYLPVARETIAATANPGGDAYYSYRIHEMTTLPLTAEEIHQTGLSEVARINAAIAAAKAEAGDRMAPTYTTKAELQEAWYEVAREVDPLMDRLFLNQPRTPLRIEPYEEYREAFNLAASYMAGKPDGTRPGTFYFSGYNVAERKLGTSINLYMHEGNPGHHFQTMLAFENEELPDFMRYGGFTAFSEGWGLYAESLGYELGLYDDPLDRLEALQGGELLRAVRLVVDTGMHAKGWSRERAIEYMVENGQARDFAESETARYIVMPAQALAYKTGELKIKQLRAKAEAALGDDFDVRRFHDQVLATGDVPLEVLEAKIDDWIASGGK</sequence>
<dbReference type="Pfam" id="PF05960">
    <property type="entry name" value="DUF885"/>
    <property type="match status" value="1"/>
</dbReference>
<accession>A0A1I5LIX3</accession>
<organism evidence="2 3">
    <name type="scientific">Qipengyuania nanhaisediminis</name>
    <dbReference type="NCBI Taxonomy" id="604088"/>
    <lineage>
        <taxon>Bacteria</taxon>
        <taxon>Pseudomonadati</taxon>
        <taxon>Pseudomonadota</taxon>
        <taxon>Alphaproteobacteria</taxon>
        <taxon>Sphingomonadales</taxon>
        <taxon>Erythrobacteraceae</taxon>
        <taxon>Qipengyuania</taxon>
    </lineage>
</organism>
<keyword evidence="3" id="KW-1185">Reference proteome</keyword>
<feature type="chain" id="PRO_5011584335" evidence="1">
    <location>
        <begin position="24"/>
        <end position="598"/>
    </location>
</feature>
<evidence type="ECO:0000313" key="3">
    <source>
        <dbReference type="Proteomes" id="UP000199331"/>
    </source>
</evidence>
<evidence type="ECO:0000256" key="1">
    <source>
        <dbReference type="SAM" id="SignalP"/>
    </source>
</evidence>
<dbReference type="Proteomes" id="UP000199331">
    <property type="component" value="Unassembled WGS sequence"/>
</dbReference>
<gene>
    <name evidence="2" type="ORF">SAMN04488060_1020</name>
</gene>
<reference evidence="3" key="1">
    <citation type="submission" date="2016-10" db="EMBL/GenBank/DDBJ databases">
        <authorList>
            <person name="Varghese N."/>
            <person name="Submissions S."/>
        </authorList>
    </citation>
    <scope>NUCLEOTIDE SEQUENCE [LARGE SCALE GENOMIC DNA]</scope>
    <source>
        <strain evidence="3">CGMCC 1.7715</strain>
    </source>
</reference>
<proteinExistence type="predicted"/>
<dbReference type="PANTHER" id="PTHR33361:SF2">
    <property type="entry name" value="DUF885 DOMAIN-CONTAINING PROTEIN"/>
    <property type="match status" value="1"/>
</dbReference>